<organism evidence="2 3">
    <name type="scientific">Sordaria brevicollis</name>
    <dbReference type="NCBI Taxonomy" id="83679"/>
    <lineage>
        <taxon>Eukaryota</taxon>
        <taxon>Fungi</taxon>
        <taxon>Dikarya</taxon>
        <taxon>Ascomycota</taxon>
        <taxon>Pezizomycotina</taxon>
        <taxon>Sordariomycetes</taxon>
        <taxon>Sordariomycetidae</taxon>
        <taxon>Sordariales</taxon>
        <taxon>Sordariaceae</taxon>
        <taxon>Sordaria</taxon>
    </lineage>
</organism>
<feature type="compositionally biased region" description="Polar residues" evidence="1">
    <location>
        <begin position="291"/>
        <end position="301"/>
    </location>
</feature>
<dbReference type="EMBL" id="JAUTDP010000005">
    <property type="protein sequence ID" value="KAK3399468.1"/>
    <property type="molecule type" value="Genomic_DNA"/>
</dbReference>
<evidence type="ECO:0000313" key="3">
    <source>
        <dbReference type="Proteomes" id="UP001281003"/>
    </source>
</evidence>
<dbReference type="Proteomes" id="UP001281003">
    <property type="component" value="Unassembled WGS sequence"/>
</dbReference>
<feature type="compositionally biased region" description="Basic and acidic residues" evidence="1">
    <location>
        <begin position="139"/>
        <end position="150"/>
    </location>
</feature>
<sequence length="648" mass="71153">MPYRFEELRTARKEGTPPRPPPKDSNEIPDRFEELRTARREGRPVHRPNTARKRDTTTEEGDHGLGQRRPTPYYNGHYRPSGADNVEVPRGRSRSSPPPRTRAVTPHPQVYEPRKSRKSKKVHWADDLELPASQTTDFEGNKRDSYVTKEEADEIPMRNFSRPLRRQRASSIPRAKRTTTDSEPEAWTPSASHRRATPTAIVKVSWNAGDTTNQTVERPMSPLVPPPLRLSPSKAPARRAIDTITSPAHAPEVQARHRQPRLFSFDDKPEVITVSPKSHYLHDQQDVQPPVQKNPSASKPLTISNLRDSLRRDGTVRRRLQKPNPALSAPEGSNKPTLRESTGSTKHRLSVSKPNPVPALPKISKQALRESTGSIKHRLSVSKIPNPASTLNPSFNAAKSFWNRIASSSSSGSSSANATDNGKEDGKPECIPPVPSKSIRVQELPGYKATDSANVTAKTPARPRRRLSKVHPMHAHACSVRCERVAHITPVPSGALYHVTETQKGGWISHRAVVGDTSSRFHSKSGFQDTASSISGSSNSSSSQPGKGPLSIANKNNALASTPRPKHKNIARIAPGLRANNGPMQANNTSTPSLQTQLFEDLMKLCTPGNSGSCIRGCVCDNCKWSGLTEVDRSSTVALVDGGERGRK</sequence>
<proteinExistence type="predicted"/>
<reference evidence="2" key="2">
    <citation type="submission" date="2023-07" db="EMBL/GenBank/DDBJ databases">
        <authorList>
            <consortium name="Lawrence Berkeley National Laboratory"/>
            <person name="Haridas S."/>
            <person name="Hensen N."/>
            <person name="Bonometti L."/>
            <person name="Westerberg I."/>
            <person name="Brannstrom I.O."/>
            <person name="Guillou S."/>
            <person name="Cros-Aarteil S."/>
            <person name="Calhoun S."/>
            <person name="Kuo A."/>
            <person name="Mondo S."/>
            <person name="Pangilinan J."/>
            <person name="Riley R."/>
            <person name="LaButti K."/>
            <person name="Andreopoulos B."/>
            <person name="Lipzen A."/>
            <person name="Chen C."/>
            <person name="Yanf M."/>
            <person name="Daum C."/>
            <person name="Ng V."/>
            <person name="Clum A."/>
            <person name="Steindorff A."/>
            <person name="Ohm R."/>
            <person name="Martin F."/>
            <person name="Silar P."/>
            <person name="Natvig D."/>
            <person name="Lalanne C."/>
            <person name="Gautier V."/>
            <person name="Ament-velasquez S.L."/>
            <person name="Kruys A."/>
            <person name="Hutchinson M.I."/>
            <person name="Powell A.J."/>
            <person name="Barry K."/>
            <person name="Miller A.N."/>
            <person name="Grigoriev I.V."/>
            <person name="Debuchy R."/>
            <person name="Gladieux P."/>
            <person name="Thoren M.H."/>
            <person name="Johannesson H."/>
        </authorList>
    </citation>
    <scope>NUCLEOTIDE SEQUENCE</scope>
    <source>
        <strain evidence="2">FGSC 1904</strain>
    </source>
</reference>
<feature type="region of interest" description="Disordered" evidence="1">
    <location>
        <begin position="406"/>
        <end position="438"/>
    </location>
</feature>
<feature type="region of interest" description="Disordered" evidence="1">
    <location>
        <begin position="212"/>
        <end position="234"/>
    </location>
</feature>
<feature type="compositionally biased region" description="Basic and acidic residues" evidence="1">
    <location>
        <begin position="52"/>
        <end position="65"/>
    </location>
</feature>
<feature type="compositionally biased region" description="Polar residues" evidence="1">
    <location>
        <begin position="519"/>
        <end position="531"/>
    </location>
</feature>
<gene>
    <name evidence="2" type="ORF">B0T20DRAFT_351943</name>
</gene>
<feature type="compositionally biased region" description="Low complexity" evidence="1">
    <location>
        <begin position="532"/>
        <end position="543"/>
    </location>
</feature>
<comment type="caution">
    <text evidence="2">The sequence shown here is derived from an EMBL/GenBank/DDBJ whole genome shotgun (WGS) entry which is preliminary data.</text>
</comment>
<dbReference type="AlphaFoldDB" id="A0AAE0PGB3"/>
<reference evidence="2" key="1">
    <citation type="journal article" date="2023" name="Mol. Phylogenet. Evol.">
        <title>Genome-scale phylogeny and comparative genomics of the fungal order Sordariales.</title>
        <authorList>
            <person name="Hensen N."/>
            <person name="Bonometti L."/>
            <person name="Westerberg I."/>
            <person name="Brannstrom I.O."/>
            <person name="Guillou S."/>
            <person name="Cros-Aarteil S."/>
            <person name="Calhoun S."/>
            <person name="Haridas S."/>
            <person name="Kuo A."/>
            <person name="Mondo S."/>
            <person name="Pangilinan J."/>
            <person name="Riley R."/>
            <person name="LaButti K."/>
            <person name="Andreopoulos B."/>
            <person name="Lipzen A."/>
            <person name="Chen C."/>
            <person name="Yan M."/>
            <person name="Daum C."/>
            <person name="Ng V."/>
            <person name="Clum A."/>
            <person name="Steindorff A."/>
            <person name="Ohm R.A."/>
            <person name="Martin F."/>
            <person name="Silar P."/>
            <person name="Natvig D.O."/>
            <person name="Lalanne C."/>
            <person name="Gautier V."/>
            <person name="Ament-Velasquez S.L."/>
            <person name="Kruys A."/>
            <person name="Hutchinson M.I."/>
            <person name="Powell A.J."/>
            <person name="Barry K."/>
            <person name="Miller A.N."/>
            <person name="Grigoriev I.V."/>
            <person name="Debuchy R."/>
            <person name="Gladieux P."/>
            <person name="Hiltunen Thoren M."/>
            <person name="Johannesson H."/>
        </authorList>
    </citation>
    <scope>NUCLEOTIDE SEQUENCE</scope>
    <source>
        <strain evidence="2">FGSC 1904</strain>
    </source>
</reference>
<feature type="compositionally biased region" description="Basic and acidic residues" evidence="1">
    <location>
        <begin position="1"/>
        <end position="44"/>
    </location>
</feature>
<feature type="compositionally biased region" description="Polar residues" evidence="1">
    <location>
        <begin position="334"/>
        <end position="344"/>
    </location>
</feature>
<name>A0AAE0PGB3_SORBR</name>
<accession>A0AAE0PGB3</accession>
<feature type="region of interest" description="Disordered" evidence="1">
    <location>
        <begin position="519"/>
        <end position="567"/>
    </location>
</feature>
<feature type="region of interest" description="Disordered" evidence="1">
    <location>
        <begin position="282"/>
        <end position="301"/>
    </location>
</feature>
<protein>
    <submittedName>
        <fullName evidence="2">Uncharacterized protein</fullName>
    </submittedName>
</protein>
<feature type="region of interest" description="Disordered" evidence="1">
    <location>
        <begin position="1"/>
        <end position="198"/>
    </location>
</feature>
<evidence type="ECO:0000313" key="2">
    <source>
        <dbReference type="EMBL" id="KAK3399468.1"/>
    </source>
</evidence>
<keyword evidence="3" id="KW-1185">Reference proteome</keyword>
<evidence type="ECO:0000256" key="1">
    <source>
        <dbReference type="SAM" id="MobiDB-lite"/>
    </source>
</evidence>
<feature type="region of interest" description="Disordered" evidence="1">
    <location>
        <begin position="317"/>
        <end position="360"/>
    </location>
</feature>